<evidence type="ECO:0000259" key="2">
    <source>
        <dbReference type="Pfam" id="PF09557"/>
    </source>
</evidence>
<accession>A0A372LPJ2</accession>
<evidence type="ECO:0000313" key="4">
    <source>
        <dbReference type="EMBL" id="RFU69017.1"/>
    </source>
</evidence>
<protein>
    <submittedName>
        <fullName evidence="4">YsnF/AvaK domain-containing protein</fullName>
    </submittedName>
</protein>
<reference evidence="4 5" key="1">
    <citation type="submission" date="2018-08" db="EMBL/GenBank/DDBJ databases">
        <title>Bacillus chawlae sp. nov., Bacillus glennii sp. nov., and Bacillus saganii sp. nov. Isolated from the Vehicle Assembly Building at Kennedy Space Center where the Viking Spacecraft were Assembled.</title>
        <authorList>
            <person name="Seuylemezian A."/>
            <person name="Vaishampayan P."/>
        </authorList>
    </citation>
    <scope>NUCLEOTIDE SEQUENCE [LARGE SCALE GENOMIC DNA]</scope>
    <source>
        <strain evidence="4 5">V47-23a</strain>
    </source>
</reference>
<dbReference type="AlphaFoldDB" id="A0A372LPJ2"/>
<dbReference type="InterPro" id="IPR025889">
    <property type="entry name" value="GSP17M-like_dom"/>
</dbReference>
<dbReference type="Pfam" id="PF11181">
    <property type="entry name" value="YflT"/>
    <property type="match status" value="1"/>
</dbReference>
<proteinExistence type="predicted"/>
<evidence type="ECO:0000256" key="1">
    <source>
        <dbReference type="SAM" id="MobiDB-lite"/>
    </source>
</evidence>
<dbReference type="PANTHER" id="PTHR38463:SF1">
    <property type="entry name" value="STRESS RESPONSE PROTEIN YSNF"/>
    <property type="match status" value="1"/>
</dbReference>
<dbReference type="RefSeq" id="WP_117326808.1">
    <property type="nucleotide sequence ID" value="NZ_QVTE01000030.1"/>
</dbReference>
<dbReference type="Proteomes" id="UP000264541">
    <property type="component" value="Unassembled WGS sequence"/>
</dbReference>
<sequence length="323" mass="35751">MNRQIVGVYETAEEAIKGIEALTSKGYDASDLSVITNREDVFPIESRTGASVDGPSGSSEHLSLMDKIKNSFMMDNEKDARERLMNYGISEKEVSSYATDLDNDKILVAVDSGVYSDKRPAANTYDTYSDMSTDAALGSSTFNTDSSKGMRANSYGTNADRGLDSLRATFGTSRNPEGVNEYAKDTEIGTDEEKTMKLREEQLKVNKQAVQTGEVQVNKEVVEEQKSVEVPVKHEEVYVERRPAQSTAADAGTIDENETIRVPVVEEQIQVTKKPVVTEEIVIGKRTVEETKHVSDTVKKEEAHVDKEKRRTNGTLFGDNEKL</sequence>
<dbReference type="InterPro" id="IPR019060">
    <property type="entry name" value="DUF2382"/>
</dbReference>
<feature type="domain" description="DUF2382" evidence="2">
    <location>
        <begin position="196"/>
        <end position="305"/>
    </location>
</feature>
<dbReference type="InterPro" id="IPR052967">
    <property type="entry name" value="Stress_Response_Assoc"/>
</dbReference>
<dbReference type="PANTHER" id="PTHR38463">
    <property type="entry name" value="STRESS RESPONSE PROTEIN YSNF"/>
    <property type="match status" value="1"/>
</dbReference>
<dbReference type="Pfam" id="PF09557">
    <property type="entry name" value="DUF2382"/>
    <property type="match status" value="1"/>
</dbReference>
<keyword evidence="5" id="KW-1185">Reference proteome</keyword>
<dbReference type="OrthoDB" id="2678178at2"/>
<evidence type="ECO:0000259" key="3">
    <source>
        <dbReference type="Pfam" id="PF11181"/>
    </source>
</evidence>
<evidence type="ECO:0000313" key="5">
    <source>
        <dbReference type="Proteomes" id="UP000264541"/>
    </source>
</evidence>
<name>A0A372LPJ2_9BACI</name>
<dbReference type="EMBL" id="QVTE01000030">
    <property type="protein sequence ID" value="RFU69017.1"/>
    <property type="molecule type" value="Genomic_DNA"/>
</dbReference>
<feature type="domain" description="General stress protein 17M-like" evidence="3">
    <location>
        <begin position="4"/>
        <end position="103"/>
    </location>
</feature>
<comment type="caution">
    <text evidence="4">The sequence shown here is derived from an EMBL/GenBank/DDBJ whole genome shotgun (WGS) entry which is preliminary data.</text>
</comment>
<feature type="compositionally biased region" description="Basic and acidic residues" evidence="1">
    <location>
        <begin position="299"/>
        <end position="311"/>
    </location>
</feature>
<dbReference type="NCBIfam" id="TIGR02271">
    <property type="entry name" value="YsnF/AvaK domain"/>
    <property type="match status" value="1"/>
</dbReference>
<feature type="region of interest" description="Disordered" evidence="1">
    <location>
        <begin position="299"/>
        <end position="323"/>
    </location>
</feature>
<gene>
    <name evidence="4" type="ORF">D0469_11090</name>
</gene>
<organism evidence="4 5">
    <name type="scientific">Peribacillus saganii</name>
    <dbReference type="NCBI Taxonomy" id="2303992"/>
    <lineage>
        <taxon>Bacteria</taxon>
        <taxon>Bacillati</taxon>
        <taxon>Bacillota</taxon>
        <taxon>Bacilli</taxon>
        <taxon>Bacillales</taxon>
        <taxon>Bacillaceae</taxon>
        <taxon>Peribacillus</taxon>
    </lineage>
</organism>